<evidence type="ECO:0000313" key="3">
    <source>
        <dbReference type="Proteomes" id="UP000187455"/>
    </source>
</evidence>
<feature type="domain" description="FAD dependent oxidoreductase" evidence="1">
    <location>
        <begin position="39"/>
        <end position="450"/>
    </location>
</feature>
<dbReference type="InterPro" id="IPR006076">
    <property type="entry name" value="FAD-dep_OxRdtase"/>
</dbReference>
<protein>
    <submittedName>
        <fullName evidence="2">Putative oxidoreductase OrdL</fullName>
    </submittedName>
</protein>
<dbReference type="AlphaFoldDB" id="A0A1R0H8L6"/>
<organism evidence="2 3">
    <name type="scientific">Smittium mucronatum</name>
    <dbReference type="NCBI Taxonomy" id="133383"/>
    <lineage>
        <taxon>Eukaryota</taxon>
        <taxon>Fungi</taxon>
        <taxon>Fungi incertae sedis</taxon>
        <taxon>Zoopagomycota</taxon>
        <taxon>Kickxellomycotina</taxon>
        <taxon>Harpellomycetes</taxon>
        <taxon>Harpellales</taxon>
        <taxon>Legeriomycetaceae</taxon>
        <taxon>Smittium</taxon>
    </lineage>
</organism>
<name>A0A1R0H8L6_9FUNG</name>
<dbReference type="EMBL" id="LSSL01000092">
    <property type="protein sequence ID" value="OLY85505.1"/>
    <property type="molecule type" value="Genomic_DNA"/>
</dbReference>
<sequence>MLSFKDPGLPSKNPSRSVWLDENPLKTFRSSPEIPKYSDIVIIGSGLSGSSIAYHLLVDENTKLPNSTHATSQRDVINHKPSVIMLEAREACGGATGRNGGHIIPDNHRGFFIDSKVYPGRAMEAAAVRVFEQMGMNELESFVKNEGINCEFRAAGNVEVYETEEDYAHALKELEEANKWGISRQHVLTKEDMLKELGTDEYVGAIKIPSGQMYPARIVWHLIKKSIENGLKFYTYSPVVKVREATAQEISSLASEPNSVRASDKIWCVETEAGEKVLSRDVIHATNAYASHLLTQMRERVFPVRAQIISTSPKFSPKLWPFGLSMRGGLEYAMQRDYPNGRMIFGGFRTSSESLEVDNPNDSEINPKLSKALRHSLRNRVFRSMDYMPQSYYDVREWTGIMGFSDDDAPYVGQLYDSKANPVDGQWVLVGLSAHGMPRCFRCGREVARRVCEKYMSEAEIKSRKSLQNPNPSRLLGLARFNTNPELNIDPTSWATNGENDIDDWDYNLPRSFIVTPQRMSSKNTVGWDERTIFPPPKSKL</sequence>
<dbReference type="Proteomes" id="UP000187455">
    <property type="component" value="Unassembled WGS sequence"/>
</dbReference>
<dbReference type="OrthoDB" id="429143at2759"/>
<dbReference type="PANTHER" id="PTHR13847:SF260">
    <property type="entry name" value="FAD DEPENDENT OXIDOREDUCTASE DOMAIN-CONTAINING PROTEIN"/>
    <property type="match status" value="1"/>
</dbReference>
<gene>
    <name evidence="2" type="ORF">AYI68_g307</name>
</gene>
<reference evidence="2 3" key="1">
    <citation type="journal article" date="2016" name="Mol. Biol. Evol.">
        <title>Genome-Wide Survey of Gut Fungi (Harpellales) Reveals the First Horizontally Transferred Ubiquitin Gene from a Mosquito Host.</title>
        <authorList>
            <person name="Wang Y."/>
            <person name="White M.M."/>
            <person name="Kvist S."/>
            <person name="Moncalvo J.M."/>
        </authorList>
    </citation>
    <scope>NUCLEOTIDE SEQUENCE [LARGE SCALE GENOMIC DNA]</scope>
    <source>
        <strain evidence="2 3">ALG-7-W6</strain>
    </source>
</reference>
<dbReference type="InterPro" id="IPR036188">
    <property type="entry name" value="FAD/NAD-bd_sf"/>
</dbReference>
<dbReference type="Gene3D" id="3.50.50.60">
    <property type="entry name" value="FAD/NAD(P)-binding domain"/>
    <property type="match status" value="1"/>
</dbReference>
<evidence type="ECO:0000259" key="1">
    <source>
        <dbReference type="Pfam" id="PF01266"/>
    </source>
</evidence>
<dbReference type="Gene3D" id="3.30.9.10">
    <property type="entry name" value="D-Amino Acid Oxidase, subunit A, domain 2"/>
    <property type="match status" value="1"/>
</dbReference>
<dbReference type="STRING" id="133383.A0A1R0H8L6"/>
<evidence type="ECO:0000313" key="2">
    <source>
        <dbReference type="EMBL" id="OLY85505.1"/>
    </source>
</evidence>
<dbReference type="Pfam" id="PF01266">
    <property type="entry name" value="DAO"/>
    <property type="match status" value="1"/>
</dbReference>
<accession>A0A1R0H8L6</accession>
<comment type="caution">
    <text evidence="2">The sequence shown here is derived from an EMBL/GenBank/DDBJ whole genome shotgun (WGS) entry which is preliminary data.</text>
</comment>
<dbReference type="GO" id="GO:0005737">
    <property type="term" value="C:cytoplasm"/>
    <property type="evidence" value="ECO:0007669"/>
    <property type="project" value="TreeGrafter"/>
</dbReference>
<dbReference type="PANTHER" id="PTHR13847">
    <property type="entry name" value="SARCOSINE DEHYDROGENASE-RELATED"/>
    <property type="match status" value="1"/>
</dbReference>
<dbReference type="SUPFAM" id="SSF51905">
    <property type="entry name" value="FAD/NAD(P)-binding domain"/>
    <property type="match status" value="1"/>
</dbReference>
<proteinExistence type="predicted"/>
<keyword evidence="3" id="KW-1185">Reference proteome</keyword>